<reference evidence="2 3" key="1">
    <citation type="submission" date="2021-06" db="EMBL/GenBank/DDBJ databases">
        <authorList>
            <person name="Palmer J.M."/>
        </authorList>
    </citation>
    <scope>NUCLEOTIDE SEQUENCE [LARGE SCALE GENOMIC DNA]</scope>
    <source>
        <strain evidence="2 3">AS_MEX2019</strain>
        <tissue evidence="2">Muscle</tissue>
    </source>
</reference>
<feature type="compositionally biased region" description="Low complexity" evidence="1">
    <location>
        <begin position="24"/>
        <end position="38"/>
    </location>
</feature>
<feature type="compositionally biased region" description="Polar residues" evidence="1">
    <location>
        <begin position="143"/>
        <end position="160"/>
    </location>
</feature>
<protein>
    <submittedName>
        <fullName evidence="2">Uncharacterized protein</fullName>
    </submittedName>
</protein>
<feature type="region of interest" description="Disordered" evidence="1">
    <location>
        <begin position="1"/>
        <end position="184"/>
    </location>
</feature>
<feature type="compositionally biased region" description="Polar residues" evidence="1">
    <location>
        <begin position="120"/>
        <end position="132"/>
    </location>
</feature>
<organism evidence="2 3">
    <name type="scientific">Ameca splendens</name>
    <dbReference type="NCBI Taxonomy" id="208324"/>
    <lineage>
        <taxon>Eukaryota</taxon>
        <taxon>Metazoa</taxon>
        <taxon>Chordata</taxon>
        <taxon>Craniata</taxon>
        <taxon>Vertebrata</taxon>
        <taxon>Euteleostomi</taxon>
        <taxon>Actinopterygii</taxon>
        <taxon>Neopterygii</taxon>
        <taxon>Teleostei</taxon>
        <taxon>Neoteleostei</taxon>
        <taxon>Acanthomorphata</taxon>
        <taxon>Ovalentaria</taxon>
        <taxon>Atherinomorphae</taxon>
        <taxon>Cyprinodontiformes</taxon>
        <taxon>Goodeidae</taxon>
        <taxon>Ameca</taxon>
    </lineage>
</organism>
<proteinExistence type="predicted"/>
<feature type="compositionally biased region" description="Polar residues" evidence="1">
    <location>
        <begin position="170"/>
        <end position="184"/>
    </location>
</feature>
<name>A0ABV1A1S1_9TELE</name>
<dbReference type="Proteomes" id="UP001469553">
    <property type="component" value="Unassembled WGS sequence"/>
</dbReference>
<dbReference type="EMBL" id="JAHRIP010078823">
    <property type="protein sequence ID" value="MEQ2312370.1"/>
    <property type="molecule type" value="Genomic_DNA"/>
</dbReference>
<evidence type="ECO:0000313" key="2">
    <source>
        <dbReference type="EMBL" id="MEQ2312370.1"/>
    </source>
</evidence>
<keyword evidence="3" id="KW-1185">Reference proteome</keyword>
<accession>A0ABV1A1S1</accession>
<evidence type="ECO:0000313" key="3">
    <source>
        <dbReference type="Proteomes" id="UP001469553"/>
    </source>
</evidence>
<evidence type="ECO:0000256" key="1">
    <source>
        <dbReference type="SAM" id="MobiDB-lite"/>
    </source>
</evidence>
<gene>
    <name evidence="2" type="ORF">AMECASPLE_030290</name>
</gene>
<comment type="caution">
    <text evidence="2">The sequence shown here is derived from an EMBL/GenBank/DDBJ whole genome shotgun (WGS) entry which is preliminary data.</text>
</comment>
<sequence length="184" mass="20147">MSRSAQHNRNMPHKVGHMTNMLNQPQTTGQSQQSAQSPMPGTRRQPQPGKQGNKTRPTPTPRPPKRNTRPKMAGPPKCKLRASIGTCIPHRQTNRDPPGQPGSQADPAMHHPAHHHAQGKDTSPASRRTVQKATAKRPHSPSRCRTTNIHASQGEMTEPSQAAVPPEPTPQQHYTSFHTSVGAR</sequence>